<feature type="compositionally biased region" description="Low complexity" evidence="3">
    <location>
        <begin position="108"/>
        <end position="125"/>
    </location>
</feature>
<evidence type="ECO:0000256" key="1">
    <source>
        <dbReference type="ARBA" id="ARBA00022884"/>
    </source>
</evidence>
<evidence type="ECO:0000259" key="4">
    <source>
        <dbReference type="PROSITE" id="PS51295"/>
    </source>
</evidence>
<evidence type="ECO:0000313" key="6">
    <source>
        <dbReference type="Proteomes" id="UP000317550"/>
    </source>
</evidence>
<dbReference type="PANTHER" id="PTHR40065:SF3">
    <property type="entry name" value="RNA-BINDING PROTEIN YHBY"/>
    <property type="match status" value="1"/>
</dbReference>
<dbReference type="EMBL" id="CP041730">
    <property type="protein sequence ID" value="QDQ27637.1"/>
    <property type="molecule type" value="Genomic_DNA"/>
</dbReference>
<dbReference type="InterPro" id="IPR017924">
    <property type="entry name" value="RNA-binding_YhbY"/>
</dbReference>
<accession>A0A516SHK6</accession>
<dbReference type="AlphaFoldDB" id="A0A516SHK6"/>
<dbReference type="PROSITE" id="PS51295">
    <property type="entry name" value="CRM"/>
    <property type="match status" value="1"/>
</dbReference>
<evidence type="ECO:0000256" key="2">
    <source>
        <dbReference type="PROSITE-ProRule" id="PRU00626"/>
    </source>
</evidence>
<feature type="region of interest" description="Disordered" evidence="3">
    <location>
        <begin position="90"/>
        <end position="146"/>
    </location>
</feature>
<dbReference type="InterPro" id="IPR035920">
    <property type="entry name" value="YhbY-like_sf"/>
</dbReference>
<dbReference type="SMART" id="SM01103">
    <property type="entry name" value="CRS1_YhbY"/>
    <property type="match status" value="1"/>
</dbReference>
<dbReference type="Pfam" id="PF01985">
    <property type="entry name" value="CRS1_YhbY"/>
    <property type="match status" value="1"/>
</dbReference>
<dbReference type="RefSeq" id="WP_144279030.1">
    <property type="nucleotide sequence ID" value="NZ_CP041730.1"/>
</dbReference>
<proteinExistence type="predicted"/>
<keyword evidence="1 2" id="KW-0694">RNA-binding</keyword>
<dbReference type="OrthoDB" id="9797519at2"/>
<gene>
    <name evidence="5" type="primary">yhbY</name>
    <name evidence="5" type="ORF">FNU76_15470</name>
</gene>
<feature type="domain" description="CRM" evidence="4">
    <location>
        <begin position="1"/>
        <end position="97"/>
    </location>
</feature>
<name>A0A516SHK6_9NEIS</name>
<keyword evidence="6" id="KW-1185">Reference proteome</keyword>
<sequence length="146" mass="15933">MELTRDERLYLRTQAHQLSPVVMIGNNGLTDAVMREIALNLDAHELIKVRVLGDDREQRSGWLADICTALNCSPVQQIGKLLVLYRPTQDGKPKIQLPRPGQKKPTPKALEATARKAAAKPTVATGRAGKPANSKGKPASKYKSGK</sequence>
<dbReference type="PANTHER" id="PTHR40065">
    <property type="entry name" value="RNA-BINDING PROTEIN YHBY"/>
    <property type="match status" value="1"/>
</dbReference>
<dbReference type="NCBIfam" id="TIGR00253">
    <property type="entry name" value="RNA_bind_YhbY"/>
    <property type="match status" value="1"/>
</dbReference>
<evidence type="ECO:0000313" key="5">
    <source>
        <dbReference type="EMBL" id="QDQ27637.1"/>
    </source>
</evidence>
<dbReference type="KEGG" id="cari:FNU76_15470"/>
<dbReference type="GO" id="GO:0003723">
    <property type="term" value="F:RNA binding"/>
    <property type="evidence" value="ECO:0007669"/>
    <property type="project" value="UniProtKB-UniRule"/>
</dbReference>
<dbReference type="SUPFAM" id="SSF75471">
    <property type="entry name" value="YhbY-like"/>
    <property type="match status" value="1"/>
</dbReference>
<evidence type="ECO:0000256" key="3">
    <source>
        <dbReference type="SAM" id="MobiDB-lite"/>
    </source>
</evidence>
<dbReference type="Gene3D" id="3.30.110.60">
    <property type="entry name" value="YhbY-like"/>
    <property type="match status" value="1"/>
</dbReference>
<reference evidence="6" key="1">
    <citation type="submission" date="2019-07" db="EMBL/GenBank/DDBJ databases">
        <title>Chitinimonas sp. nov., isolated from Ny-Alesund, arctica soil.</title>
        <authorList>
            <person name="Xu Q."/>
            <person name="Peng F."/>
        </authorList>
    </citation>
    <scope>NUCLEOTIDE SEQUENCE [LARGE SCALE GENOMIC DNA]</scope>
    <source>
        <strain evidence="6">R3-44</strain>
    </source>
</reference>
<dbReference type="InterPro" id="IPR051925">
    <property type="entry name" value="RNA-binding_domain"/>
</dbReference>
<dbReference type="Proteomes" id="UP000317550">
    <property type="component" value="Chromosome"/>
</dbReference>
<dbReference type="InterPro" id="IPR001890">
    <property type="entry name" value="RNA-binding_CRM"/>
</dbReference>
<organism evidence="5 6">
    <name type="scientific">Chitinimonas arctica</name>
    <dbReference type="NCBI Taxonomy" id="2594795"/>
    <lineage>
        <taxon>Bacteria</taxon>
        <taxon>Pseudomonadati</taxon>
        <taxon>Pseudomonadota</taxon>
        <taxon>Betaproteobacteria</taxon>
        <taxon>Neisseriales</taxon>
        <taxon>Chitinibacteraceae</taxon>
        <taxon>Chitinimonas</taxon>
    </lineage>
</organism>
<protein>
    <submittedName>
        <fullName evidence="5">Ribosome assembly RNA-binding protein YhbY</fullName>
    </submittedName>
</protein>